<dbReference type="InterPro" id="IPR020591">
    <property type="entry name" value="Chromosome_initiator_DnaA-like"/>
</dbReference>
<dbReference type="Pfam" id="PF00308">
    <property type="entry name" value="Bac_DnaA"/>
    <property type="match status" value="1"/>
</dbReference>
<dbReference type="PROSITE" id="PS01008">
    <property type="entry name" value="DNAA"/>
    <property type="match status" value="1"/>
</dbReference>
<comment type="function">
    <text evidence="8 10">Plays an essential role in the initiation and regulation of chromosomal replication. ATP-DnaA binds to the origin of replication (oriC) to initiate formation of the DNA replication initiation complex once per cell cycle. Binds the DnaA box (a 9 base pair repeat at the origin) and separates the double-stranded (ds)DNA. Forms a right-handed helical filament on oriC DNA; dsDNA binds to the exterior of the filament while single-stranded (ss)DNA is stabiized in the filament's interior. The ATP-DnaA-oriC complex binds and stabilizes one strand of the AT-rich DNA unwinding element (DUE), permitting loading of DNA polymerase. After initiation quickly degrades to an ADP-DnaA complex that is not apt for DNA replication. Binds acidic phospholipids.</text>
</comment>
<comment type="similarity">
    <text evidence="1 8 11">Belongs to the DnaA family.</text>
</comment>
<protein>
    <recommendedName>
        <fullName evidence="8 9">Chromosomal replication initiator protein DnaA</fullName>
    </recommendedName>
</protein>
<evidence type="ECO:0000259" key="14">
    <source>
        <dbReference type="SMART" id="SM00760"/>
    </source>
</evidence>
<dbReference type="EMBL" id="JASCIQ010000002">
    <property type="protein sequence ID" value="MDI3402773.1"/>
    <property type="molecule type" value="Genomic_DNA"/>
</dbReference>
<feature type="domain" description="AAA+ ATPase" evidence="13">
    <location>
        <begin position="384"/>
        <end position="512"/>
    </location>
</feature>
<dbReference type="InterPro" id="IPR003593">
    <property type="entry name" value="AAA+_ATPase"/>
</dbReference>
<proteinExistence type="inferred from homology"/>
<evidence type="ECO:0000256" key="11">
    <source>
        <dbReference type="RuleBase" id="RU004227"/>
    </source>
</evidence>
<dbReference type="InterPro" id="IPR001957">
    <property type="entry name" value="Chromosome_initiator_DnaA"/>
</dbReference>
<evidence type="ECO:0000259" key="13">
    <source>
        <dbReference type="SMART" id="SM00382"/>
    </source>
</evidence>
<keyword evidence="6 8" id="KW-0446">Lipid-binding</keyword>
<feature type="region of interest" description="Domain III, AAA+ region" evidence="8">
    <location>
        <begin position="351"/>
        <end position="567"/>
    </location>
</feature>
<comment type="subcellular location">
    <subcellularLocation>
        <location evidence="8">Cytoplasm</location>
    </subcellularLocation>
</comment>
<comment type="caution">
    <text evidence="8">Lacks conserved residue(s) required for the propagation of feature annotation.</text>
</comment>
<dbReference type="Proteomes" id="UP001223978">
    <property type="component" value="Unassembled WGS sequence"/>
</dbReference>
<dbReference type="Gene3D" id="3.40.50.300">
    <property type="entry name" value="P-loop containing nucleotide triphosphate hydrolases"/>
    <property type="match status" value="1"/>
</dbReference>
<evidence type="ECO:0000256" key="6">
    <source>
        <dbReference type="ARBA" id="ARBA00023121"/>
    </source>
</evidence>
<dbReference type="InterPro" id="IPR010921">
    <property type="entry name" value="Trp_repressor/repl_initiator"/>
</dbReference>
<comment type="domain">
    <text evidence="8">Domain I is involved in oligomerization and binding regulators, domain II is flexibile and of varying length in different bacteria, domain III forms the AAA+ region, while domain IV binds dsDNA.</text>
</comment>
<feature type="binding site" evidence="8">
    <location>
        <position position="395"/>
    </location>
    <ligand>
        <name>ATP</name>
        <dbReference type="ChEBI" id="CHEBI:30616"/>
    </ligand>
</feature>
<dbReference type="Gene3D" id="1.10.8.60">
    <property type="match status" value="1"/>
</dbReference>
<keyword evidence="3 8" id="KW-0235">DNA replication</keyword>
<feature type="compositionally biased region" description="Basic and acidic residues" evidence="12">
    <location>
        <begin position="105"/>
        <end position="116"/>
    </location>
</feature>
<comment type="caution">
    <text evidence="15">The sequence shown here is derived from an EMBL/GenBank/DDBJ whole genome shotgun (WGS) entry which is preliminary data.</text>
</comment>
<dbReference type="InterPro" id="IPR013317">
    <property type="entry name" value="DnaA_dom"/>
</dbReference>
<feature type="region of interest" description="Domain I, interacts with DnaA modulators" evidence="8">
    <location>
        <begin position="1"/>
        <end position="144"/>
    </location>
</feature>
<feature type="binding site" evidence="8">
    <location>
        <position position="399"/>
    </location>
    <ligand>
        <name>ATP</name>
        <dbReference type="ChEBI" id="CHEBI:30616"/>
    </ligand>
</feature>
<dbReference type="HAMAP" id="MF_00377">
    <property type="entry name" value="DnaA_bact"/>
    <property type="match status" value="1"/>
</dbReference>
<dbReference type="SUPFAM" id="SSF52540">
    <property type="entry name" value="P-loop containing nucleoside triphosphate hydrolases"/>
    <property type="match status" value="1"/>
</dbReference>
<evidence type="ECO:0000256" key="5">
    <source>
        <dbReference type="ARBA" id="ARBA00022840"/>
    </source>
</evidence>
<comment type="subunit">
    <text evidence="8">Oligomerizes as a right-handed, spiral filament on DNA at oriC.</text>
</comment>
<dbReference type="RefSeq" id="WP_282540714.1">
    <property type="nucleotide sequence ID" value="NZ_JASCIQ010000002.1"/>
</dbReference>
<accession>A0ABT6S5S5</accession>
<dbReference type="NCBIfam" id="NF010686">
    <property type="entry name" value="PRK14086.1"/>
    <property type="match status" value="1"/>
</dbReference>
<dbReference type="SUPFAM" id="SSF48295">
    <property type="entry name" value="TrpR-like"/>
    <property type="match status" value="1"/>
</dbReference>
<feature type="compositionally biased region" description="Basic and acidic residues" evidence="12">
    <location>
        <begin position="221"/>
        <end position="287"/>
    </location>
</feature>
<evidence type="ECO:0000256" key="7">
    <source>
        <dbReference type="ARBA" id="ARBA00023125"/>
    </source>
</evidence>
<dbReference type="CDD" id="cd06571">
    <property type="entry name" value="Bac_DnaA_C"/>
    <property type="match status" value="1"/>
</dbReference>
<feature type="region of interest" description="Disordered" evidence="12">
    <location>
        <begin position="85"/>
        <end position="348"/>
    </location>
</feature>
<evidence type="ECO:0000256" key="2">
    <source>
        <dbReference type="ARBA" id="ARBA00022490"/>
    </source>
</evidence>
<name>A0ABT6S5S5_9ACTN</name>
<evidence type="ECO:0000256" key="3">
    <source>
        <dbReference type="ARBA" id="ARBA00022705"/>
    </source>
</evidence>
<gene>
    <name evidence="8 15" type="primary">dnaA</name>
    <name evidence="15" type="ORF">QIS96_02895</name>
</gene>
<dbReference type="SMART" id="SM00760">
    <property type="entry name" value="Bac_DnaA_C"/>
    <property type="match status" value="1"/>
</dbReference>
<keyword evidence="16" id="KW-1185">Reference proteome</keyword>
<feature type="binding site" evidence="8">
    <location>
        <position position="397"/>
    </location>
    <ligand>
        <name>ATP</name>
        <dbReference type="ChEBI" id="CHEBI:30616"/>
    </ligand>
</feature>
<evidence type="ECO:0000313" key="16">
    <source>
        <dbReference type="Proteomes" id="UP001223978"/>
    </source>
</evidence>
<dbReference type="SMART" id="SM00382">
    <property type="entry name" value="AAA"/>
    <property type="match status" value="1"/>
</dbReference>
<reference evidence="15 16" key="1">
    <citation type="submission" date="2023-05" db="EMBL/GenBank/DDBJ databases">
        <title>Draft genome sequence of Streptomyces sp. B-S-A6 isolated from a cave soil in Thailand.</title>
        <authorList>
            <person name="Chamroensaksri N."/>
            <person name="Muangham S."/>
        </authorList>
    </citation>
    <scope>NUCLEOTIDE SEQUENCE [LARGE SCALE GENOMIC DNA]</scope>
    <source>
        <strain evidence="15 16">B-S-A6</strain>
    </source>
</reference>
<dbReference type="InterPro" id="IPR018312">
    <property type="entry name" value="Chromosome_initiator_DnaA_CS"/>
</dbReference>
<dbReference type="InterPro" id="IPR038454">
    <property type="entry name" value="DnaA_N_sf"/>
</dbReference>
<dbReference type="Pfam" id="PF08299">
    <property type="entry name" value="Bac_DnaA_C"/>
    <property type="match status" value="1"/>
</dbReference>
<feature type="region of interest" description="Domain IV, binds dsDNA" evidence="8">
    <location>
        <begin position="568"/>
        <end position="691"/>
    </location>
</feature>
<dbReference type="InterPro" id="IPR027417">
    <property type="entry name" value="P-loop_NTPase"/>
</dbReference>
<organism evidence="15 16">
    <name type="scientific">Streptomyces cavernicola</name>
    <dbReference type="NCBI Taxonomy" id="3043613"/>
    <lineage>
        <taxon>Bacteria</taxon>
        <taxon>Bacillati</taxon>
        <taxon>Actinomycetota</taxon>
        <taxon>Actinomycetes</taxon>
        <taxon>Kitasatosporales</taxon>
        <taxon>Streptomycetaceae</taxon>
        <taxon>Streptomyces</taxon>
    </lineage>
</organism>
<keyword evidence="4 8" id="KW-0547">Nucleotide-binding</keyword>
<evidence type="ECO:0000256" key="8">
    <source>
        <dbReference type="HAMAP-Rule" id="MF_00377"/>
    </source>
</evidence>
<evidence type="ECO:0000256" key="10">
    <source>
        <dbReference type="RuleBase" id="RU000577"/>
    </source>
</evidence>
<evidence type="ECO:0000256" key="4">
    <source>
        <dbReference type="ARBA" id="ARBA00022741"/>
    </source>
</evidence>
<dbReference type="PANTHER" id="PTHR30050">
    <property type="entry name" value="CHROMOSOMAL REPLICATION INITIATOR PROTEIN DNAA"/>
    <property type="match status" value="1"/>
</dbReference>
<evidence type="ECO:0000256" key="9">
    <source>
        <dbReference type="NCBIfam" id="TIGR00362"/>
    </source>
</evidence>
<evidence type="ECO:0000313" key="15">
    <source>
        <dbReference type="EMBL" id="MDI3402773.1"/>
    </source>
</evidence>
<dbReference type="Gene3D" id="3.30.300.180">
    <property type="match status" value="1"/>
</dbReference>
<keyword evidence="2 8" id="KW-0963">Cytoplasm</keyword>
<dbReference type="NCBIfam" id="TIGR00362">
    <property type="entry name" value="DnaA"/>
    <property type="match status" value="1"/>
</dbReference>
<keyword evidence="5 8" id="KW-0067">ATP-binding</keyword>
<dbReference type="Gene3D" id="1.10.1750.10">
    <property type="match status" value="1"/>
</dbReference>
<feature type="compositionally biased region" description="Basic and acidic residues" evidence="12">
    <location>
        <begin position="124"/>
        <end position="153"/>
    </location>
</feature>
<feature type="binding site" evidence="8">
    <location>
        <position position="398"/>
    </location>
    <ligand>
        <name>ATP</name>
        <dbReference type="ChEBI" id="CHEBI:30616"/>
    </ligand>
</feature>
<keyword evidence="7 8" id="KW-0238">DNA-binding</keyword>
<feature type="compositionally biased region" description="Low complexity" evidence="12">
    <location>
        <begin position="321"/>
        <end position="348"/>
    </location>
</feature>
<sequence>MADVPADLAAVWPRVLEQLLGEGRGQGVEAKDEHWIRRCQPLALVADTALLAVPNEFAKGVLEGRLAPVVSETLSRECGRPIRIAITVDDSANEPAPTPAPAPQRYEDPQQQRYEEQELPGANQERDQRDQRDQYEGYRRREDAPAGRGEHPGAHGGSHNDQLPTARPAYPDYQRPEPGAWPRPTQDDYGWQQPRLGYPERDPYASPSSQHDYRPGPQDRPQYEQERPAYEQDRSSQYEQERPSYEQERPQYEQERPSYEQERPQYEQERSPYEQQGRGERREHPDSGHSGPGGPRGGHSGQHGGHSGPGGRGVHGGAGPGASSLPAASGAPGPLAAQPAPATGPGEPTARLNPKYLFDTFVIGASNRFAHAAAVAVAEAPAKAYNPLFIYGESGLGKTHLLHAIGHYARSLYPGTRVRYVSSEEFTNEFINSIRDGKGDSFRKRYREMDILLVDDIQFLADKESTQEEFFHTFNTLHNANKQIVLSSDRPPKQLVTLEDRLRNRFEWGLITDVQPPELETRIAILRKKAVQEQLNAPPEVLEFIASRISRNIRELEGALIRVTAFASLNRQPVDLGLTEIVLKDLIPGGEDAAPEITATAIMAATADYFGLTVDDLCGSSRSRVLVTARQIAMYLCRELTDLSLPKIGAQFGGRDHTTVMHADRKIRALMAERRSIYNQVTELTNRIKNG</sequence>
<evidence type="ECO:0000256" key="12">
    <source>
        <dbReference type="SAM" id="MobiDB-lite"/>
    </source>
</evidence>
<feature type="compositionally biased region" description="Gly residues" evidence="12">
    <location>
        <begin position="290"/>
        <end position="320"/>
    </location>
</feature>
<dbReference type="PANTHER" id="PTHR30050:SF2">
    <property type="entry name" value="CHROMOSOMAL REPLICATION INITIATOR PROTEIN DNAA"/>
    <property type="match status" value="1"/>
</dbReference>
<dbReference type="PRINTS" id="PR00051">
    <property type="entry name" value="DNAA"/>
</dbReference>
<evidence type="ECO:0000256" key="1">
    <source>
        <dbReference type="ARBA" id="ARBA00006583"/>
    </source>
</evidence>
<feature type="domain" description="Chromosomal replication initiator DnaA C-terminal" evidence="14">
    <location>
        <begin position="598"/>
        <end position="667"/>
    </location>
</feature>
<dbReference type="InterPro" id="IPR013159">
    <property type="entry name" value="DnaA_C"/>
</dbReference>
<dbReference type="CDD" id="cd00009">
    <property type="entry name" value="AAA"/>
    <property type="match status" value="1"/>
</dbReference>